<name>A0A0A2VM12_PARBA</name>
<feature type="transmembrane region" description="Helical" evidence="2">
    <location>
        <begin position="134"/>
        <end position="153"/>
    </location>
</feature>
<keyword evidence="2" id="KW-1133">Transmembrane helix</keyword>
<organism evidence="4 5">
    <name type="scientific">Paracoccidioides lutzii (strain ATCC MYA-826 / Pb01)</name>
    <name type="common">Paracoccidioides brasiliensis</name>
    <dbReference type="NCBI Taxonomy" id="502779"/>
    <lineage>
        <taxon>Eukaryota</taxon>
        <taxon>Fungi</taxon>
        <taxon>Dikarya</taxon>
        <taxon>Ascomycota</taxon>
        <taxon>Pezizomycotina</taxon>
        <taxon>Eurotiomycetes</taxon>
        <taxon>Eurotiomycetidae</taxon>
        <taxon>Onygenales</taxon>
        <taxon>Ajellomycetaceae</taxon>
        <taxon>Paracoccidioides</taxon>
    </lineage>
</organism>
<dbReference type="OrthoDB" id="10259513at2759"/>
<dbReference type="GeneID" id="9099815"/>
<feature type="region of interest" description="Disordered" evidence="1">
    <location>
        <begin position="345"/>
        <end position="366"/>
    </location>
</feature>
<dbReference type="GO" id="GO:0005741">
    <property type="term" value="C:mitochondrial outer membrane"/>
    <property type="evidence" value="ECO:0007669"/>
    <property type="project" value="TreeGrafter"/>
</dbReference>
<dbReference type="AlphaFoldDB" id="A0A0A2VM12"/>
<dbReference type="Pfam" id="PF07950">
    <property type="entry name" value="MCP1_TM"/>
    <property type="match status" value="1"/>
</dbReference>
<dbReference type="HOGENOM" id="CLU_060790_1_0_1"/>
<gene>
    <name evidence="4" type="ORF">PAAG_11294</name>
</gene>
<feature type="domain" description="Mitochondrial adapter protein MCP1 transmembrane" evidence="3">
    <location>
        <begin position="194"/>
        <end position="291"/>
    </location>
</feature>
<dbReference type="STRING" id="502779.A0A0A2VM12"/>
<dbReference type="RefSeq" id="XP_002796519.2">
    <property type="nucleotide sequence ID" value="XM_002796473.2"/>
</dbReference>
<keyword evidence="5" id="KW-1185">Reference proteome</keyword>
<evidence type="ECO:0000256" key="2">
    <source>
        <dbReference type="SAM" id="Phobius"/>
    </source>
</evidence>
<dbReference type="GO" id="GO:0007005">
    <property type="term" value="P:mitochondrion organization"/>
    <property type="evidence" value="ECO:0007669"/>
    <property type="project" value="TreeGrafter"/>
</dbReference>
<dbReference type="PANTHER" id="PTHR38409:SF1">
    <property type="entry name" value="MITOCHONDRIAL ADAPTER PROTEIN MCP1"/>
    <property type="match status" value="1"/>
</dbReference>
<feature type="transmembrane region" description="Helical" evidence="2">
    <location>
        <begin position="230"/>
        <end position="250"/>
    </location>
</feature>
<proteinExistence type="predicted"/>
<dbReference type="VEuPathDB" id="FungiDB:PAAG_11294"/>
<dbReference type="OMA" id="ETQICLL"/>
<sequence length="366" mass="41023">MDEKPHASGQRRSAEIDQASPILLQELEPSPIEWSPDLEWGEYFPNTRSGNEGRCNCRYNPFRYLNLGLGLSGRGWEYWLSTLQRTSTYPPTIFLGLHLSNTSIIPLFTGSVPSAEPFLLLTRPLYQSPALEPFLLTIPVLTHLASGVALRILRARRRTRLYGAETHEQRNEIRSSGHWKYPSVQARLGYMLLPLIASHVLVNRVVPLYVDGGSSGVGLGFVAHGIARSPWLMNLGYAAFVGVGVWHFVWGWAWWMGYKREVAETCKGKGKRVGRSNGPNGGFLGSFETGGEFRRRSRKDSVVGFIFAMHGIDRKETQICLLKVRANSASLGRMPSRERLSRKPIINAGNHGNRPYTVEGKDMESK</sequence>
<dbReference type="EMBL" id="KN293994">
    <property type="protein sequence ID" value="KGQ01904.1"/>
    <property type="molecule type" value="Genomic_DNA"/>
</dbReference>
<dbReference type="GO" id="GO:0055088">
    <property type="term" value="P:lipid homeostasis"/>
    <property type="evidence" value="ECO:0007669"/>
    <property type="project" value="InterPro"/>
</dbReference>
<evidence type="ECO:0000259" key="3">
    <source>
        <dbReference type="Pfam" id="PF07950"/>
    </source>
</evidence>
<dbReference type="PANTHER" id="PTHR38409">
    <property type="entry name" value="MDM10-COMPLEMENTING PROTEIN 1"/>
    <property type="match status" value="1"/>
</dbReference>
<dbReference type="InterPro" id="IPR039960">
    <property type="entry name" value="MCP1"/>
</dbReference>
<evidence type="ECO:0000313" key="4">
    <source>
        <dbReference type="EMBL" id="KGQ01904.1"/>
    </source>
</evidence>
<dbReference type="SUPFAM" id="SSF81343">
    <property type="entry name" value="Fumarate reductase respiratory complex transmembrane subunits"/>
    <property type="match status" value="1"/>
</dbReference>
<dbReference type="KEGG" id="pbl:PAAG_11294"/>
<feature type="transmembrane region" description="Helical" evidence="2">
    <location>
        <begin position="93"/>
        <end position="114"/>
    </location>
</feature>
<evidence type="ECO:0000313" key="5">
    <source>
        <dbReference type="Proteomes" id="UP000002059"/>
    </source>
</evidence>
<accession>A0A0A2VM12</accession>
<dbReference type="eggNOG" id="KOG0786">
    <property type="taxonomic scope" value="Eukaryota"/>
</dbReference>
<dbReference type="InterPro" id="IPR034804">
    <property type="entry name" value="SQR/QFR_C/D"/>
</dbReference>
<keyword evidence="2" id="KW-0812">Transmembrane</keyword>
<dbReference type="Proteomes" id="UP000002059">
    <property type="component" value="Partially assembled WGS sequence"/>
</dbReference>
<evidence type="ECO:0000256" key="1">
    <source>
        <dbReference type="SAM" id="MobiDB-lite"/>
    </source>
</evidence>
<reference evidence="4 5" key="1">
    <citation type="journal article" date="2011" name="PLoS Genet.">
        <title>Comparative genomic analysis of human fungal pathogens causing paracoccidioidomycosis.</title>
        <authorList>
            <person name="Desjardins C.A."/>
            <person name="Champion M.D."/>
            <person name="Holder J.W."/>
            <person name="Muszewska A."/>
            <person name="Goldberg J."/>
            <person name="Bailao A.M."/>
            <person name="Brigido M.M."/>
            <person name="Ferreira M.E."/>
            <person name="Garcia A.M."/>
            <person name="Grynberg M."/>
            <person name="Gujja S."/>
            <person name="Heiman D.I."/>
            <person name="Henn M.R."/>
            <person name="Kodira C.D."/>
            <person name="Leon-Narvaez H."/>
            <person name="Longo L.V."/>
            <person name="Ma L.J."/>
            <person name="Malavazi I."/>
            <person name="Matsuo A.L."/>
            <person name="Morais F.V."/>
            <person name="Pereira M."/>
            <person name="Rodriguez-Brito S."/>
            <person name="Sakthikumar S."/>
            <person name="Salem-Izacc S.M."/>
            <person name="Sykes S.M."/>
            <person name="Teixeira M.M."/>
            <person name="Vallejo M.C."/>
            <person name="Walter M.E."/>
            <person name="Yandava C."/>
            <person name="Young S."/>
            <person name="Zeng Q."/>
            <person name="Zucker J."/>
            <person name="Felipe M.S."/>
            <person name="Goldman G.H."/>
            <person name="Haas B.J."/>
            <person name="McEwen J.G."/>
            <person name="Nino-Vega G."/>
            <person name="Puccia R."/>
            <person name="San-Blas G."/>
            <person name="Soares C.M."/>
            <person name="Birren B.W."/>
            <person name="Cuomo C.A."/>
        </authorList>
    </citation>
    <scope>NUCLEOTIDE SEQUENCE [LARGE SCALE GENOMIC DNA]</scope>
    <source>
        <strain evidence="5">ATCC MYA-826 / Pb01</strain>
    </source>
</reference>
<feature type="transmembrane region" description="Helical" evidence="2">
    <location>
        <begin position="188"/>
        <end position="210"/>
    </location>
</feature>
<dbReference type="InterPro" id="IPR012472">
    <property type="entry name" value="MCP1_TM"/>
</dbReference>
<keyword evidence="2" id="KW-0472">Membrane</keyword>
<protein>
    <recommendedName>
        <fullName evidence="3">Mitochondrial adapter protein MCP1 transmembrane domain-containing protein</fullName>
    </recommendedName>
</protein>